<protein>
    <recommendedName>
        <fullName evidence="1">Protein kinase domain-containing protein</fullName>
    </recommendedName>
</protein>
<comment type="caution">
    <text evidence="2">The sequence shown here is derived from an EMBL/GenBank/DDBJ whole genome shotgun (WGS) entry which is preliminary data.</text>
</comment>
<dbReference type="PROSITE" id="PS50011">
    <property type="entry name" value="PROTEIN_KINASE_DOM"/>
    <property type="match status" value="1"/>
</dbReference>
<dbReference type="SMART" id="SM00220">
    <property type="entry name" value="S_TKc"/>
    <property type="match status" value="1"/>
</dbReference>
<feature type="domain" description="Protein kinase" evidence="1">
    <location>
        <begin position="284"/>
        <end position="558"/>
    </location>
</feature>
<evidence type="ECO:0000259" key="1">
    <source>
        <dbReference type="PROSITE" id="PS50011"/>
    </source>
</evidence>
<evidence type="ECO:0000313" key="2">
    <source>
        <dbReference type="EMBL" id="CAJ1968527.1"/>
    </source>
</evidence>
<reference evidence="2" key="1">
    <citation type="submission" date="2023-08" db="EMBL/GenBank/DDBJ databases">
        <authorList>
            <person name="Audoor S."/>
            <person name="Bilcke G."/>
        </authorList>
    </citation>
    <scope>NUCLEOTIDE SEQUENCE</scope>
</reference>
<dbReference type="GO" id="GO:0005524">
    <property type="term" value="F:ATP binding"/>
    <property type="evidence" value="ECO:0007669"/>
    <property type="project" value="InterPro"/>
</dbReference>
<name>A0AAD2GB14_9STRA</name>
<evidence type="ECO:0000313" key="3">
    <source>
        <dbReference type="Proteomes" id="UP001295423"/>
    </source>
</evidence>
<accession>A0AAD2GB14</accession>
<gene>
    <name evidence="2" type="ORF">CYCCA115_LOCUS23279</name>
</gene>
<dbReference type="GO" id="GO:0004672">
    <property type="term" value="F:protein kinase activity"/>
    <property type="evidence" value="ECO:0007669"/>
    <property type="project" value="InterPro"/>
</dbReference>
<sequence>MTSSQGNVEVADASSISEIGVDDFLAGLSDANGWSDETKKAQYSENLQVLANHLLELLSLEACARTGRDGPANEVNEIVAKILDPNFLDAPPSRKSKKLIIREWKETAAAQPILHAIIYRVLGLVDLRHLYVSKEQKTRGKNVNEKDRVMDFLVHEMREHIIHALPSMIEGVIEVKRCEKESKHDNQQINRAANQSVGNFAKRLRGELKYLVKASLQHVGTENVEVSLIKTKPVDLLSHSGLKLLARTLNASVNPSQVKHGDATLIEAELKLPSYGSEDKLTKISIGEILGSGAFGIVYQVTSVDSYSEDPKGYFIKIPTSCLAKTSLKDEAKILDELNKEKTGTNKVPNIPCCKAKGTFCLAFNGFVGETYGLLLNGMIDKAANSLDWNAECNKQHLPFVVEKVFAALKAAHDRGVYHLDIQPGNIIVSDKDISHDESPGDVGVLVIDWGVAIRGETDFSFRGCVQYAHNELLALDRTRSGPKEVYDWASLLYTYYHLHEGGLPWNALMEHGKRVCDTGMRENVVSDWWWKQKQDNENGKYGFVEAFAKVLPEQQIA</sequence>
<proteinExistence type="predicted"/>
<dbReference type="EMBL" id="CAKOGP040002391">
    <property type="protein sequence ID" value="CAJ1968527.1"/>
    <property type="molecule type" value="Genomic_DNA"/>
</dbReference>
<organism evidence="2 3">
    <name type="scientific">Cylindrotheca closterium</name>
    <dbReference type="NCBI Taxonomy" id="2856"/>
    <lineage>
        <taxon>Eukaryota</taxon>
        <taxon>Sar</taxon>
        <taxon>Stramenopiles</taxon>
        <taxon>Ochrophyta</taxon>
        <taxon>Bacillariophyta</taxon>
        <taxon>Bacillariophyceae</taxon>
        <taxon>Bacillariophycidae</taxon>
        <taxon>Bacillariales</taxon>
        <taxon>Bacillariaceae</taxon>
        <taxon>Cylindrotheca</taxon>
    </lineage>
</organism>
<dbReference type="Gene3D" id="1.10.510.10">
    <property type="entry name" value="Transferase(Phosphotransferase) domain 1"/>
    <property type="match status" value="1"/>
</dbReference>
<dbReference type="Pfam" id="PF00069">
    <property type="entry name" value="Pkinase"/>
    <property type="match status" value="1"/>
</dbReference>
<keyword evidence="3" id="KW-1185">Reference proteome</keyword>
<dbReference type="InterPro" id="IPR000719">
    <property type="entry name" value="Prot_kinase_dom"/>
</dbReference>
<dbReference type="Proteomes" id="UP001295423">
    <property type="component" value="Unassembled WGS sequence"/>
</dbReference>
<dbReference type="InterPro" id="IPR011009">
    <property type="entry name" value="Kinase-like_dom_sf"/>
</dbReference>
<dbReference type="SUPFAM" id="SSF56112">
    <property type="entry name" value="Protein kinase-like (PK-like)"/>
    <property type="match status" value="1"/>
</dbReference>
<dbReference type="AlphaFoldDB" id="A0AAD2GB14"/>